<evidence type="ECO:0000313" key="2">
    <source>
        <dbReference type="Proteomes" id="UP000295707"/>
    </source>
</evidence>
<keyword evidence="2" id="KW-1185">Reference proteome</keyword>
<sequence length="194" mass="22292">MQKLSRSDLYSLEEYSTLRNEFRQQLMAHKKNRRLPLGDIAALYFEDRLTMQYQIQEMLRVERIFESEGIQEELDAYNPLIPDGSNLKATFMIEVPDEDVRRNKLAELKGIEDEVWLRVEGFDPVFAIADEDLERENEEKTSSVHFMRFELTPDMVAAAKQGAALGAGISHAAYTVQLEPLPENIRAALVVDLD</sequence>
<accession>A0A4R1HA73</accession>
<gene>
    <name evidence="1" type="ORF">DFR30_0681</name>
</gene>
<dbReference type="InterPro" id="IPR021890">
    <property type="entry name" value="DUF3501"/>
</dbReference>
<dbReference type="AlphaFoldDB" id="A0A4R1HA73"/>
<comment type="caution">
    <text evidence="1">The sequence shown here is derived from an EMBL/GenBank/DDBJ whole genome shotgun (WGS) entry which is preliminary data.</text>
</comment>
<protein>
    <submittedName>
        <fullName evidence="1">Uncharacterized protein DUF3501</fullName>
    </submittedName>
</protein>
<proteinExistence type="predicted"/>
<dbReference type="Pfam" id="PF12007">
    <property type="entry name" value="DUF3501"/>
    <property type="match status" value="1"/>
</dbReference>
<dbReference type="EMBL" id="SMFX01000001">
    <property type="protein sequence ID" value="TCK17451.1"/>
    <property type="molecule type" value="Genomic_DNA"/>
</dbReference>
<evidence type="ECO:0000313" key="1">
    <source>
        <dbReference type="EMBL" id="TCK17451.1"/>
    </source>
</evidence>
<dbReference type="Proteomes" id="UP000295707">
    <property type="component" value="Unassembled WGS sequence"/>
</dbReference>
<reference evidence="1 2" key="1">
    <citation type="submission" date="2019-03" db="EMBL/GenBank/DDBJ databases">
        <title>Genomic Encyclopedia of Type Strains, Phase IV (KMG-IV): sequencing the most valuable type-strain genomes for metagenomic binning, comparative biology and taxonomic classification.</title>
        <authorList>
            <person name="Goeker M."/>
        </authorList>
    </citation>
    <scope>NUCLEOTIDE SEQUENCE [LARGE SCALE GENOMIC DNA]</scope>
    <source>
        <strain evidence="1 2">DSM 19610</strain>
    </source>
</reference>
<organism evidence="1 2">
    <name type="scientific">Thiogranum longum</name>
    <dbReference type="NCBI Taxonomy" id="1537524"/>
    <lineage>
        <taxon>Bacteria</taxon>
        <taxon>Pseudomonadati</taxon>
        <taxon>Pseudomonadota</taxon>
        <taxon>Gammaproteobacteria</taxon>
        <taxon>Chromatiales</taxon>
        <taxon>Ectothiorhodospiraceae</taxon>
        <taxon>Thiogranum</taxon>
    </lineage>
</organism>
<name>A0A4R1HA73_9GAMM</name>